<organism evidence="1 2">
    <name type="scientific">Boothiomyces macroporosus</name>
    <dbReference type="NCBI Taxonomy" id="261099"/>
    <lineage>
        <taxon>Eukaryota</taxon>
        <taxon>Fungi</taxon>
        <taxon>Fungi incertae sedis</taxon>
        <taxon>Chytridiomycota</taxon>
        <taxon>Chytridiomycota incertae sedis</taxon>
        <taxon>Chytridiomycetes</taxon>
        <taxon>Rhizophydiales</taxon>
        <taxon>Terramycetaceae</taxon>
        <taxon>Boothiomyces</taxon>
    </lineage>
</organism>
<dbReference type="EMBL" id="JADGKB010000097">
    <property type="protein sequence ID" value="KAJ3253900.1"/>
    <property type="molecule type" value="Genomic_DNA"/>
</dbReference>
<protein>
    <submittedName>
        <fullName evidence="1">Uncharacterized protein</fullName>
    </submittedName>
</protein>
<sequence>MPVRIHRKQSMISDDCSIHSLESVTFSDEEAYREELDGTAKPRLAGQTVFSINSMRSLPELLFDACDSPDTILRQETEFCNEQSKEMERLVEWQDGIVEYYNDPISLLTRGEILDLGRLQVGVYSIGGHSGCAIQINRSCDGSPSCPDYIGMLVCNENEKELLVDPKLKETTNAIVLETNKVINITNTLALKMMDDNKLAVYDTTRAKFKMVIDNPPDLILPLDKSLVFTGSLEGNTFKTRIFNEELEFTLIHSKEIYQFVYTDPVSKTQRLYPFKVLELQLVSPTVAKLDFNYSYACNLRPGFVVYVHHFEKPIWAGVNPYYF</sequence>
<comment type="caution">
    <text evidence="1">The sequence shown here is derived from an EMBL/GenBank/DDBJ whole genome shotgun (WGS) entry which is preliminary data.</text>
</comment>
<gene>
    <name evidence="1" type="ORF">HK103_007634</name>
</gene>
<keyword evidence="2" id="KW-1185">Reference proteome</keyword>
<dbReference type="AlphaFoldDB" id="A0AAD5UBQ7"/>
<reference evidence="1" key="1">
    <citation type="submission" date="2020-05" db="EMBL/GenBank/DDBJ databases">
        <title>Phylogenomic resolution of chytrid fungi.</title>
        <authorList>
            <person name="Stajich J.E."/>
            <person name="Amses K."/>
            <person name="Simmons R."/>
            <person name="Seto K."/>
            <person name="Myers J."/>
            <person name="Bonds A."/>
            <person name="Quandt C.A."/>
            <person name="Barry K."/>
            <person name="Liu P."/>
            <person name="Grigoriev I."/>
            <person name="Longcore J.E."/>
            <person name="James T.Y."/>
        </authorList>
    </citation>
    <scope>NUCLEOTIDE SEQUENCE</scope>
    <source>
        <strain evidence="1">PLAUS21</strain>
    </source>
</reference>
<evidence type="ECO:0000313" key="1">
    <source>
        <dbReference type="EMBL" id="KAJ3253900.1"/>
    </source>
</evidence>
<accession>A0AAD5UBQ7</accession>
<dbReference type="Proteomes" id="UP001210925">
    <property type="component" value="Unassembled WGS sequence"/>
</dbReference>
<evidence type="ECO:0000313" key="2">
    <source>
        <dbReference type="Proteomes" id="UP001210925"/>
    </source>
</evidence>
<name>A0AAD5UBQ7_9FUNG</name>
<proteinExistence type="predicted"/>